<dbReference type="AlphaFoldDB" id="A0A8J5S7C1"/>
<dbReference type="EMBL" id="JAAALK010000283">
    <property type="protein sequence ID" value="KAG8069680.1"/>
    <property type="molecule type" value="Genomic_DNA"/>
</dbReference>
<accession>A0A8J5S7C1</accession>
<name>A0A8J5S7C1_ZIZPA</name>
<comment type="caution">
    <text evidence="2">The sequence shown here is derived from an EMBL/GenBank/DDBJ whole genome shotgun (WGS) entry which is preliminary data.</text>
</comment>
<protein>
    <submittedName>
        <fullName evidence="2">Uncharacterized protein</fullName>
    </submittedName>
</protein>
<reference evidence="2" key="2">
    <citation type="submission" date="2021-02" db="EMBL/GenBank/DDBJ databases">
        <authorList>
            <person name="Kimball J.A."/>
            <person name="Haas M.W."/>
            <person name="Macchietto M."/>
            <person name="Kono T."/>
            <person name="Duquette J."/>
            <person name="Shao M."/>
        </authorList>
    </citation>
    <scope>NUCLEOTIDE SEQUENCE</scope>
    <source>
        <tissue evidence="2">Fresh leaf tissue</tissue>
    </source>
</reference>
<proteinExistence type="predicted"/>
<dbReference type="Proteomes" id="UP000729402">
    <property type="component" value="Unassembled WGS sequence"/>
</dbReference>
<gene>
    <name evidence="2" type="ORF">GUJ93_ZPchr0006g42818</name>
</gene>
<evidence type="ECO:0000256" key="1">
    <source>
        <dbReference type="SAM" id="MobiDB-lite"/>
    </source>
</evidence>
<keyword evidence="3" id="KW-1185">Reference proteome</keyword>
<evidence type="ECO:0000313" key="2">
    <source>
        <dbReference type="EMBL" id="KAG8069680.1"/>
    </source>
</evidence>
<evidence type="ECO:0000313" key="3">
    <source>
        <dbReference type="Proteomes" id="UP000729402"/>
    </source>
</evidence>
<sequence length="304" mass="32247">MHSLKTQSSPTKLIIPNFRQSNRSCRAVCIQEQKQYEAIIRGKHSVSRYLRGQGAVGSSPPPTQSLTPTARVQPSQLAPNSQFPHGLHLRRHFLDRDPCLFTLLLSFLCRGSLASSAPPSAALLSKAHHFGVDAALIASLSPASAFSPLALRPYVLLPLAGRVAPSAVAVSPSPHSATLFAAHGGVVTPFDTALASRSSVLTPLPTVDSLVAVSPAPSHSPFPVEVWTQVELAQEAGGKKLMRRNWLVSGPSMATASGGGEEGVKEKTKIVSWAFGGSRMVLARNDKQSIEVWDSAMATISVNP</sequence>
<reference evidence="2" key="1">
    <citation type="journal article" date="2021" name="bioRxiv">
        <title>Whole Genome Assembly and Annotation of Northern Wild Rice, Zizania palustris L., Supports a Whole Genome Duplication in the Zizania Genus.</title>
        <authorList>
            <person name="Haas M."/>
            <person name="Kono T."/>
            <person name="Macchietto M."/>
            <person name="Millas R."/>
            <person name="McGilp L."/>
            <person name="Shao M."/>
            <person name="Duquette J."/>
            <person name="Hirsch C.N."/>
            <person name="Kimball J."/>
        </authorList>
    </citation>
    <scope>NUCLEOTIDE SEQUENCE</scope>
    <source>
        <tissue evidence="2">Fresh leaf tissue</tissue>
    </source>
</reference>
<organism evidence="2 3">
    <name type="scientific">Zizania palustris</name>
    <name type="common">Northern wild rice</name>
    <dbReference type="NCBI Taxonomy" id="103762"/>
    <lineage>
        <taxon>Eukaryota</taxon>
        <taxon>Viridiplantae</taxon>
        <taxon>Streptophyta</taxon>
        <taxon>Embryophyta</taxon>
        <taxon>Tracheophyta</taxon>
        <taxon>Spermatophyta</taxon>
        <taxon>Magnoliopsida</taxon>
        <taxon>Liliopsida</taxon>
        <taxon>Poales</taxon>
        <taxon>Poaceae</taxon>
        <taxon>BOP clade</taxon>
        <taxon>Oryzoideae</taxon>
        <taxon>Oryzeae</taxon>
        <taxon>Zizaniinae</taxon>
        <taxon>Zizania</taxon>
    </lineage>
</organism>
<feature type="region of interest" description="Disordered" evidence="1">
    <location>
        <begin position="52"/>
        <end position="71"/>
    </location>
</feature>